<evidence type="ECO:0000256" key="5">
    <source>
        <dbReference type="ARBA" id="ARBA00022989"/>
    </source>
</evidence>
<keyword evidence="4 7" id="KW-0812">Transmembrane</keyword>
<feature type="domain" description="Na+/H+ antiporter MnhB subunit-related protein" evidence="8">
    <location>
        <begin position="188"/>
        <end position="304"/>
    </location>
</feature>
<evidence type="ECO:0000313" key="10">
    <source>
        <dbReference type="EMBL" id="OPH81884.1"/>
    </source>
</evidence>
<comment type="caution">
    <text evidence="10">The sequence shown here is derived from an EMBL/GenBank/DDBJ whole genome shotgun (WGS) entry which is preliminary data.</text>
</comment>
<dbReference type="PANTHER" id="PTHR33932">
    <property type="entry name" value="NA(+)/H(+) ANTIPORTER SUBUNIT B"/>
    <property type="match status" value="1"/>
</dbReference>
<feature type="domain" description="MrpA C-terminal/MbhD" evidence="9">
    <location>
        <begin position="14"/>
        <end position="78"/>
    </location>
</feature>
<dbReference type="GO" id="GO:0005886">
    <property type="term" value="C:plasma membrane"/>
    <property type="evidence" value="ECO:0007669"/>
    <property type="project" value="UniProtKB-SubCell"/>
</dbReference>
<evidence type="ECO:0000256" key="7">
    <source>
        <dbReference type="SAM" id="Phobius"/>
    </source>
</evidence>
<evidence type="ECO:0000256" key="6">
    <source>
        <dbReference type="ARBA" id="ARBA00023136"/>
    </source>
</evidence>
<comment type="subcellular location">
    <subcellularLocation>
        <location evidence="1">Cell membrane</location>
        <topology evidence="1">Multi-pass membrane protein</topology>
    </subcellularLocation>
</comment>
<feature type="transmembrane region" description="Helical" evidence="7">
    <location>
        <begin position="55"/>
        <end position="75"/>
    </location>
</feature>
<dbReference type="STRING" id="29421.B2M20_15575"/>
<feature type="transmembrane region" description="Helical" evidence="7">
    <location>
        <begin position="250"/>
        <end position="272"/>
    </location>
</feature>
<evidence type="ECO:0000256" key="2">
    <source>
        <dbReference type="ARBA" id="ARBA00009425"/>
    </source>
</evidence>
<evidence type="ECO:0000313" key="11">
    <source>
        <dbReference type="Proteomes" id="UP000189940"/>
    </source>
</evidence>
<feature type="transmembrane region" description="Helical" evidence="7">
    <location>
        <begin position="31"/>
        <end position="49"/>
    </location>
</feature>
<dbReference type="PANTHER" id="PTHR33932:SF4">
    <property type="entry name" value="NA(+)_H(+) ANTIPORTER SUBUNIT B"/>
    <property type="match status" value="1"/>
</dbReference>
<dbReference type="AlphaFoldDB" id="A0A1V4HVD2"/>
<sequence length="314" mass="32419">MSITTIFEILLAAVVLGLGIWTIAVRETFSATVGFVTYGLLVALIWVRLEAVDVALTEAAIGGGLGGVLLLGAAARLRNADLVAGEAPGKLLRVSAAVLSGLTAAALAGAILLLPDPAPTLAPAALANSWATSLTNPVTNVLMAFRAMDTMLEKVVLLLAIIGVWSLAPDIAWGGHPGPRHQADPRGILAFLARLLPPVGIVVGIHIFWTGANHPGGAFQGGAILASMWLLVIMAGLIDTPPVSRRWLRFILIAGPSLFLVVGLGGLWFGTAFLSYPPSMAKPLILGIEVAMILTIAATLGLLLAGAPERNAKP</sequence>
<name>A0A1V4HVD2_NITVU</name>
<keyword evidence="5 7" id="KW-1133">Transmembrane helix</keyword>
<feature type="transmembrane region" description="Helical" evidence="7">
    <location>
        <begin position="155"/>
        <end position="175"/>
    </location>
</feature>
<dbReference type="RefSeq" id="WP_079447945.1">
    <property type="nucleotide sequence ID" value="NZ_MWPQ01000054.1"/>
</dbReference>
<keyword evidence="3" id="KW-1003">Cell membrane</keyword>
<evidence type="ECO:0000259" key="9">
    <source>
        <dbReference type="Pfam" id="PF13244"/>
    </source>
</evidence>
<dbReference type="Proteomes" id="UP000189940">
    <property type="component" value="Unassembled WGS sequence"/>
</dbReference>
<feature type="transmembrane region" description="Helical" evidence="7">
    <location>
        <begin position="284"/>
        <end position="305"/>
    </location>
</feature>
<dbReference type="EMBL" id="MWPQ01000054">
    <property type="protein sequence ID" value="OPH81884.1"/>
    <property type="molecule type" value="Genomic_DNA"/>
</dbReference>
<feature type="transmembrane region" description="Helical" evidence="7">
    <location>
        <begin position="96"/>
        <end position="114"/>
    </location>
</feature>
<comment type="similarity">
    <text evidence="2">Belongs to the CPA3 antiporters (TC 2.A.63) subunit B family.</text>
</comment>
<evidence type="ECO:0000256" key="4">
    <source>
        <dbReference type="ARBA" id="ARBA00022692"/>
    </source>
</evidence>
<feature type="transmembrane region" description="Helical" evidence="7">
    <location>
        <begin position="218"/>
        <end position="238"/>
    </location>
</feature>
<feature type="transmembrane region" description="Helical" evidence="7">
    <location>
        <begin position="187"/>
        <end position="212"/>
    </location>
</feature>
<dbReference type="Pfam" id="PF04039">
    <property type="entry name" value="MnhB"/>
    <property type="match status" value="1"/>
</dbReference>
<dbReference type="InterPro" id="IPR007182">
    <property type="entry name" value="MnhB"/>
</dbReference>
<gene>
    <name evidence="10" type="ORF">B2M20_15575</name>
</gene>
<dbReference type="OrthoDB" id="4962908at2"/>
<evidence type="ECO:0000256" key="3">
    <source>
        <dbReference type="ARBA" id="ARBA00022475"/>
    </source>
</evidence>
<evidence type="ECO:0000259" key="8">
    <source>
        <dbReference type="Pfam" id="PF04039"/>
    </source>
</evidence>
<keyword evidence="11" id="KW-1185">Reference proteome</keyword>
<dbReference type="Pfam" id="PF13244">
    <property type="entry name" value="MbhD"/>
    <property type="match status" value="1"/>
</dbReference>
<proteinExistence type="inferred from homology"/>
<evidence type="ECO:0000256" key="1">
    <source>
        <dbReference type="ARBA" id="ARBA00004651"/>
    </source>
</evidence>
<dbReference type="InterPro" id="IPR050622">
    <property type="entry name" value="CPA3_antiporter_subunitB"/>
</dbReference>
<accession>A0A1V4HVD2</accession>
<organism evidence="10 11">
    <name type="scientific">Nitrobacter vulgaris</name>
    <dbReference type="NCBI Taxonomy" id="29421"/>
    <lineage>
        <taxon>Bacteria</taxon>
        <taxon>Pseudomonadati</taxon>
        <taxon>Pseudomonadota</taxon>
        <taxon>Alphaproteobacteria</taxon>
        <taxon>Hyphomicrobiales</taxon>
        <taxon>Nitrobacteraceae</taxon>
        <taxon>Nitrobacter</taxon>
    </lineage>
</organism>
<dbReference type="InterPro" id="IPR025383">
    <property type="entry name" value="MrpA_C/MbhD"/>
</dbReference>
<feature type="transmembrane region" description="Helical" evidence="7">
    <location>
        <begin position="6"/>
        <end position="24"/>
    </location>
</feature>
<protein>
    <submittedName>
        <fullName evidence="10">Sodium:proton antiporter</fullName>
    </submittedName>
</protein>
<reference evidence="10 11" key="1">
    <citation type="submission" date="2017-02" db="EMBL/GenBank/DDBJ databases">
        <title>Genome sequence of the nitrite-oxidizing bacterium Nitrobacter vulgaris strain Ab1.</title>
        <authorList>
            <person name="Mellbye B.L."/>
            <person name="Davis E.W."/>
            <person name="Spieck E."/>
            <person name="Chang J.H."/>
            <person name="Bottomley P.J."/>
            <person name="Sayavedra-Soto L.A."/>
        </authorList>
    </citation>
    <scope>NUCLEOTIDE SEQUENCE [LARGE SCALE GENOMIC DNA]</scope>
    <source>
        <strain evidence="10 11">Ab1</strain>
    </source>
</reference>
<keyword evidence="6 7" id="KW-0472">Membrane</keyword>